<protein>
    <submittedName>
        <fullName evidence="1">Uncharacterized protein</fullName>
    </submittedName>
</protein>
<dbReference type="EMBL" id="JARK01000365">
    <property type="protein sequence ID" value="EYC37812.1"/>
    <property type="molecule type" value="Genomic_DNA"/>
</dbReference>
<reference evidence="2" key="1">
    <citation type="journal article" date="2015" name="Nat. Genet.">
        <title>The genome and transcriptome of the zoonotic hookworm Ancylostoma ceylanicum identify infection-specific gene families.</title>
        <authorList>
            <person name="Schwarz E.M."/>
            <person name="Hu Y."/>
            <person name="Antoshechkin I."/>
            <person name="Miller M.M."/>
            <person name="Sternberg P.W."/>
            <person name="Aroian R.V."/>
        </authorList>
    </citation>
    <scope>NUCLEOTIDE SEQUENCE</scope>
    <source>
        <strain evidence="2">HY135</strain>
    </source>
</reference>
<sequence length="77" mass="8722">MRCSWFTSTTLKTPEAKSPKILTLELVVRTTQKCLKYQPKLSRTTDICAKANLLLPNNIRKAPVKRTLHGSSSKLHE</sequence>
<dbReference type="AlphaFoldDB" id="A0A016WEU2"/>
<comment type="caution">
    <text evidence="1">The sequence shown here is derived from an EMBL/GenBank/DDBJ whole genome shotgun (WGS) entry which is preliminary data.</text>
</comment>
<accession>A0A016WEU2</accession>
<organism evidence="1 2">
    <name type="scientific">Ancylostoma ceylanicum</name>
    <dbReference type="NCBI Taxonomy" id="53326"/>
    <lineage>
        <taxon>Eukaryota</taxon>
        <taxon>Metazoa</taxon>
        <taxon>Ecdysozoa</taxon>
        <taxon>Nematoda</taxon>
        <taxon>Chromadorea</taxon>
        <taxon>Rhabditida</taxon>
        <taxon>Rhabditina</taxon>
        <taxon>Rhabditomorpha</taxon>
        <taxon>Strongyloidea</taxon>
        <taxon>Ancylostomatidae</taxon>
        <taxon>Ancylostomatinae</taxon>
        <taxon>Ancylostoma</taxon>
    </lineage>
</organism>
<name>A0A016WEU2_9BILA</name>
<evidence type="ECO:0000313" key="2">
    <source>
        <dbReference type="Proteomes" id="UP000024635"/>
    </source>
</evidence>
<gene>
    <name evidence="1" type="primary">Acey_s0765.g2166</name>
    <name evidence="1" type="ORF">Y032_0765g2166</name>
</gene>
<keyword evidence="2" id="KW-1185">Reference proteome</keyword>
<evidence type="ECO:0000313" key="1">
    <source>
        <dbReference type="EMBL" id="EYC37812.1"/>
    </source>
</evidence>
<dbReference type="Proteomes" id="UP000024635">
    <property type="component" value="Unassembled WGS sequence"/>
</dbReference>
<proteinExistence type="predicted"/>